<dbReference type="PANTHER" id="PTHR21192:SF2">
    <property type="entry name" value="NADH DEHYDROGENASE [UBIQUINONE] 1 ALPHA SUBCOMPLEX ASSEMBLY FACTOR 3"/>
    <property type="match status" value="1"/>
</dbReference>
<proteinExistence type="predicted"/>
<dbReference type="AlphaFoldDB" id="A0A927I0L6"/>
<keyword evidence="2" id="KW-1185">Reference proteome</keyword>
<reference evidence="1" key="1">
    <citation type="submission" date="2020-09" db="EMBL/GenBank/DDBJ databases">
        <title>Bosea spartocytisi sp. nov. a root nodule endophyte of Spartocytisus supranubius in the high mountain ecosystem fo the Teide National Park (Canary Islands, Spain).</title>
        <authorList>
            <person name="Pulido-Suarez L."/>
            <person name="Peix A."/>
            <person name="Igual J.M."/>
            <person name="Socas-Perez N."/>
            <person name="Velazquez E."/>
            <person name="Flores-Felix J.D."/>
            <person name="Leon-Barrios M."/>
        </authorList>
    </citation>
    <scope>NUCLEOTIDE SEQUENCE</scope>
    <source>
        <strain evidence="1">SSUT16</strain>
    </source>
</reference>
<evidence type="ECO:0000313" key="1">
    <source>
        <dbReference type="EMBL" id="MBD3846447.1"/>
    </source>
</evidence>
<dbReference type="InterPro" id="IPR007523">
    <property type="entry name" value="NDUFAF3/AAMDC"/>
</dbReference>
<dbReference type="Gene3D" id="3.40.1230.10">
    <property type="entry name" value="MTH938-like"/>
    <property type="match status" value="1"/>
</dbReference>
<gene>
    <name evidence="1" type="ORF">IED13_12135</name>
</gene>
<evidence type="ECO:0000313" key="2">
    <source>
        <dbReference type="Proteomes" id="UP000619295"/>
    </source>
</evidence>
<accession>A0A927I0L6</accession>
<dbReference type="InterPro" id="IPR036748">
    <property type="entry name" value="MTH938-like_sf"/>
</dbReference>
<sequence>MARFEGFVPGRWALDAIGAGGFRFAEMSHKGSIIATPAGIRLWPVTQFSEVTLDSLQPILDEAGAIDFLIIGTGPDIAFIPPALREPLKQAGITVEGMATGAAARTYNVLVAEDRRVAAALIAIP</sequence>
<dbReference type="RefSeq" id="WP_038365570.1">
    <property type="nucleotide sequence ID" value="NZ_JACXWY010000006.1"/>
</dbReference>
<evidence type="ECO:0008006" key="3">
    <source>
        <dbReference type="Google" id="ProtNLM"/>
    </source>
</evidence>
<dbReference type="SUPFAM" id="SSF64076">
    <property type="entry name" value="MTH938-like"/>
    <property type="match status" value="1"/>
</dbReference>
<dbReference type="EMBL" id="JACXWY010000006">
    <property type="protein sequence ID" value="MBD3846447.1"/>
    <property type="molecule type" value="Genomic_DNA"/>
</dbReference>
<dbReference type="Proteomes" id="UP000619295">
    <property type="component" value="Unassembled WGS sequence"/>
</dbReference>
<protein>
    <recommendedName>
        <fullName evidence="3">Mth938-like domain-containing protein</fullName>
    </recommendedName>
</protein>
<dbReference type="CDD" id="cd00248">
    <property type="entry name" value="Mth938-like"/>
    <property type="match status" value="1"/>
</dbReference>
<comment type="caution">
    <text evidence="1">The sequence shown here is derived from an EMBL/GenBank/DDBJ whole genome shotgun (WGS) entry which is preliminary data.</text>
</comment>
<name>A0A927I0L6_9HYPH</name>
<dbReference type="Pfam" id="PF04430">
    <property type="entry name" value="DUF498"/>
    <property type="match status" value="1"/>
</dbReference>
<organism evidence="1 2">
    <name type="scientific">Bosea spartocytisi</name>
    <dbReference type="NCBI Taxonomy" id="2773451"/>
    <lineage>
        <taxon>Bacteria</taxon>
        <taxon>Pseudomonadati</taxon>
        <taxon>Pseudomonadota</taxon>
        <taxon>Alphaproteobacteria</taxon>
        <taxon>Hyphomicrobiales</taxon>
        <taxon>Boseaceae</taxon>
        <taxon>Bosea</taxon>
    </lineage>
</organism>
<dbReference type="PANTHER" id="PTHR21192">
    <property type="entry name" value="NUCLEAR PROTEIN E3-3"/>
    <property type="match status" value="1"/>
</dbReference>